<organism evidence="2 3">
    <name type="scientific">Ignatzschineria larvae DSM 13226</name>
    <dbReference type="NCBI Taxonomy" id="1111732"/>
    <lineage>
        <taxon>Bacteria</taxon>
        <taxon>Pseudomonadati</taxon>
        <taxon>Pseudomonadota</taxon>
        <taxon>Gammaproteobacteria</taxon>
        <taxon>Cardiobacteriales</taxon>
        <taxon>Ignatzschineriaceae</taxon>
        <taxon>Ignatzschineria</taxon>
    </lineage>
</organism>
<name>A0ABZ3C2T6_9GAMM</name>
<sequence>MKPQNSRILLATLYMLIGIYLFTPIVAIAHEYSKLMNPISALQITQLMELPEPADHIVLNNEGHHFLDSNLRDKDKNHHQAHQDNSMTDDCCASMNHGMHNCCAIFQHLTLLTSSPYEIPPFKLLTPWDSYIMLLDNPPPQLTHS</sequence>
<evidence type="ECO:0000313" key="3">
    <source>
        <dbReference type="Proteomes" id="UP001449178"/>
    </source>
</evidence>
<dbReference type="EMBL" id="CP150637">
    <property type="protein sequence ID" value="WZW88729.1"/>
    <property type="molecule type" value="Genomic_DNA"/>
</dbReference>
<evidence type="ECO:0000256" key="1">
    <source>
        <dbReference type="SAM" id="Phobius"/>
    </source>
</evidence>
<gene>
    <name evidence="2" type="ORF">WMO13_04900</name>
</gene>
<keyword evidence="1" id="KW-1133">Transmembrane helix</keyword>
<dbReference type="RefSeq" id="WP_156923227.1">
    <property type="nucleotide sequence ID" value="NZ_AZOD01000001.1"/>
</dbReference>
<protein>
    <recommendedName>
        <fullName evidence="4">DUF2946 domain-containing protein</fullName>
    </recommendedName>
</protein>
<feature type="transmembrane region" description="Helical" evidence="1">
    <location>
        <begin position="6"/>
        <end position="29"/>
    </location>
</feature>
<keyword evidence="1" id="KW-0812">Transmembrane</keyword>
<proteinExistence type="predicted"/>
<dbReference type="Proteomes" id="UP001449178">
    <property type="component" value="Chromosome"/>
</dbReference>
<keyword evidence="1" id="KW-0472">Membrane</keyword>
<evidence type="ECO:0008006" key="4">
    <source>
        <dbReference type="Google" id="ProtNLM"/>
    </source>
</evidence>
<accession>A0ABZ3C2T6</accession>
<evidence type="ECO:0000313" key="2">
    <source>
        <dbReference type="EMBL" id="WZW88729.1"/>
    </source>
</evidence>
<reference evidence="2 3" key="1">
    <citation type="submission" date="2024-03" db="EMBL/GenBank/DDBJ databases">
        <title>Complete Genome Sequence and Annotation of Ignatzschineria larvae DSM 13226.</title>
        <authorList>
            <person name="Cantrell E."/>
            <person name="Burcham Z.M."/>
        </authorList>
    </citation>
    <scope>NUCLEOTIDE SEQUENCE [LARGE SCALE GENOMIC DNA]</scope>
    <source>
        <strain evidence="2 3">DSM 13226</strain>
    </source>
</reference>
<keyword evidence="3" id="KW-1185">Reference proteome</keyword>